<reference evidence="1 2" key="1">
    <citation type="submission" date="2021-07" db="EMBL/GenBank/DDBJ databases">
        <authorList>
            <person name="Yang M."/>
            <person name="Chen H."/>
            <person name="Ye Y."/>
        </authorList>
    </citation>
    <scope>NUCLEOTIDE SEQUENCE [LARGE SCALE GENOMIC DNA]</scope>
</reference>
<evidence type="ECO:0000313" key="2">
    <source>
        <dbReference type="Proteomes" id="UP000828694"/>
    </source>
</evidence>
<dbReference type="EMBL" id="MZ516827">
    <property type="protein sequence ID" value="QXV72165.1"/>
    <property type="molecule type" value="Genomic_DNA"/>
</dbReference>
<keyword evidence="2" id="KW-1185">Reference proteome</keyword>
<proteinExistence type="predicted"/>
<sequence>MYERALELWYKDSKPETRAQLEATMIELRDTDRDMWQSAFNQIKEDMDMEALANEFI</sequence>
<organism evidence="1 2">
    <name type="scientific">Vibrio phage vB_VpP_DE10</name>
    <dbReference type="NCBI Taxonomy" id="2861001"/>
    <lineage>
        <taxon>Viruses</taxon>
        <taxon>Duplodnaviria</taxon>
        <taxon>Heunggongvirae</taxon>
        <taxon>Uroviricota</taxon>
        <taxon>Caudoviricetes</taxon>
        <taxon>Autographivirales</taxon>
        <taxon>Autoscriptoviridae</taxon>
        <taxon>Maculvirus</taxon>
        <taxon>Maculvirus DE10</taxon>
    </lineage>
</organism>
<dbReference type="Proteomes" id="UP000828694">
    <property type="component" value="Segment"/>
</dbReference>
<protein>
    <submittedName>
        <fullName evidence="1">Amino acid adenylation domain-containing protein</fullName>
    </submittedName>
</protein>
<name>A0AAE8AUM9_9CAUD</name>
<accession>A0AAE8AUM9</accession>
<evidence type="ECO:0000313" key="1">
    <source>
        <dbReference type="EMBL" id="QXV72165.1"/>
    </source>
</evidence>